<keyword evidence="1" id="KW-0496">Mitochondrion</keyword>
<accession>A0A101M2Z2</accession>
<gene>
    <name evidence="1" type="ORF">ABT39_MTgene3329</name>
</gene>
<sequence length="61" mass="6941">MPRGLDLKGTLNETAVLPFPPLLLPLLMPLLVVDEFLQGKNPVNWINYKAIYGHWHGIFTK</sequence>
<geneLocation type="mitochondrion" evidence="1"/>
<organism evidence="1">
    <name type="scientific">Picea glauca</name>
    <name type="common">White spruce</name>
    <name type="synonym">Pinus glauca</name>
    <dbReference type="NCBI Taxonomy" id="3330"/>
    <lineage>
        <taxon>Eukaryota</taxon>
        <taxon>Viridiplantae</taxon>
        <taxon>Streptophyta</taxon>
        <taxon>Embryophyta</taxon>
        <taxon>Tracheophyta</taxon>
        <taxon>Spermatophyta</taxon>
        <taxon>Pinopsida</taxon>
        <taxon>Pinidae</taxon>
        <taxon>Conifers I</taxon>
        <taxon>Pinales</taxon>
        <taxon>Pinaceae</taxon>
        <taxon>Picea</taxon>
    </lineage>
</organism>
<dbReference type="AlphaFoldDB" id="A0A101M2Z2"/>
<protein>
    <submittedName>
        <fullName evidence="1">Uncharacterized protein</fullName>
    </submittedName>
</protein>
<proteinExistence type="predicted"/>
<name>A0A101M2Z2_PICGL</name>
<evidence type="ECO:0000313" key="1">
    <source>
        <dbReference type="EMBL" id="KUM50101.1"/>
    </source>
</evidence>
<comment type="caution">
    <text evidence="1">The sequence shown here is derived from an EMBL/GenBank/DDBJ whole genome shotgun (WGS) entry which is preliminary data.</text>
</comment>
<reference evidence="1" key="1">
    <citation type="journal article" date="2015" name="Genome Biol. Evol.">
        <title>Organellar Genomes of White Spruce (Picea glauca): Assembly and Annotation.</title>
        <authorList>
            <person name="Jackman S.D."/>
            <person name="Warren R.L."/>
            <person name="Gibb E.A."/>
            <person name="Vandervalk B.P."/>
            <person name="Mohamadi H."/>
            <person name="Chu J."/>
            <person name="Raymond A."/>
            <person name="Pleasance S."/>
            <person name="Coope R."/>
            <person name="Wildung M.R."/>
            <person name="Ritland C.E."/>
            <person name="Bousquet J."/>
            <person name="Jones S.J."/>
            <person name="Bohlmann J."/>
            <person name="Birol I."/>
        </authorList>
    </citation>
    <scope>NUCLEOTIDE SEQUENCE [LARGE SCALE GENOMIC DNA]</scope>
    <source>
        <tissue evidence="1">Flushing bud</tissue>
    </source>
</reference>
<dbReference type="EMBL" id="LKAM01000002">
    <property type="protein sequence ID" value="KUM50101.1"/>
    <property type="molecule type" value="Genomic_DNA"/>
</dbReference>